<evidence type="ECO:0000313" key="1">
    <source>
        <dbReference type="EMBL" id="CAF3004412.1"/>
    </source>
</evidence>
<dbReference type="EMBL" id="HG994586">
    <property type="protein sequence ID" value="CAF3004412.1"/>
    <property type="molecule type" value="Genomic_DNA"/>
</dbReference>
<proteinExistence type="predicted"/>
<organism evidence="1 2">
    <name type="scientific">Lepeophtheirus salmonis</name>
    <name type="common">Salmon louse</name>
    <name type="synonym">Caligus salmonis</name>
    <dbReference type="NCBI Taxonomy" id="72036"/>
    <lineage>
        <taxon>Eukaryota</taxon>
        <taxon>Metazoa</taxon>
        <taxon>Ecdysozoa</taxon>
        <taxon>Arthropoda</taxon>
        <taxon>Crustacea</taxon>
        <taxon>Multicrustacea</taxon>
        <taxon>Hexanauplia</taxon>
        <taxon>Copepoda</taxon>
        <taxon>Siphonostomatoida</taxon>
        <taxon>Caligidae</taxon>
        <taxon>Lepeophtheirus</taxon>
    </lineage>
</organism>
<accession>A0A7R8D2F8</accession>
<dbReference type="Proteomes" id="UP000675881">
    <property type="component" value="Chromosome 7"/>
</dbReference>
<gene>
    <name evidence="1" type="ORF">LSAA_13154</name>
</gene>
<protein>
    <submittedName>
        <fullName evidence="1">(salmon louse) hypothetical protein</fullName>
    </submittedName>
</protein>
<sequence>MTIVFNKRLPYRSLTEFFTLTIKGNPKNKKTYSVEFIFLKQNFTPLQGIKAEEAMRLVKINECQMEQVSMVSITLFSNVFEGLGTLQCQVSSKLDESVQPLISPSHRIPVALQPKVKGKLDILVGNGVIVPIIPKL</sequence>
<reference evidence="1" key="1">
    <citation type="submission" date="2021-02" db="EMBL/GenBank/DDBJ databases">
        <authorList>
            <person name="Bekaert M."/>
        </authorList>
    </citation>
    <scope>NUCLEOTIDE SEQUENCE</scope>
    <source>
        <strain evidence="1">IoA-00</strain>
    </source>
</reference>
<name>A0A7R8D2F8_LEPSM</name>
<dbReference type="AlphaFoldDB" id="A0A7R8D2F8"/>
<evidence type="ECO:0000313" key="2">
    <source>
        <dbReference type="Proteomes" id="UP000675881"/>
    </source>
</evidence>
<keyword evidence="2" id="KW-1185">Reference proteome</keyword>